<organism evidence="2 3">
    <name type="scientific">Steinernema hermaphroditum</name>
    <dbReference type="NCBI Taxonomy" id="289476"/>
    <lineage>
        <taxon>Eukaryota</taxon>
        <taxon>Metazoa</taxon>
        <taxon>Ecdysozoa</taxon>
        <taxon>Nematoda</taxon>
        <taxon>Chromadorea</taxon>
        <taxon>Rhabditida</taxon>
        <taxon>Tylenchina</taxon>
        <taxon>Panagrolaimomorpha</taxon>
        <taxon>Strongyloidoidea</taxon>
        <taxon>Steinernematidae</taxon>
        <taxon>Steinernema</taxon>
    </lineage>
</organism>
<comment type="caution">
    <text evidence="2">The sequence shown here is derived from an EMBL/GenBank/DDBJ whole genome shotgun (WGS) entry which is preliminary data.</text>
</comment>
<name>A0AA39LEA4_9BILA</name>
<evidence type="ECO:0000256" key="1">
    <source>
        <dbReference type="SAM" id="Phobius"/>
    </source>
</evidence>
<reference evidence="2" key="1">
    <citation type="submission" date="2023-06" db="EMBL/GenBank/DDBJ databases">
        <title>Genomic analysis of the entomopathogenic nematode Steinernema hermaphroditum.</title>
        <authorList>
            <person name="Schwarz E.M."/>
            <person name="Heppert J.K."/>
            <person name="Baniya A."/>
            <person name="Schwartz H.T."/>
            <person name="Tan C.-H."/>
            <person name="Antoshechkin I."/>
            <person name="Sternberg P.W."/>
            <person name="Goodrich-Blair H."/>
            <person name="Dillman A.R."/>
        </authorList>
    </citation>
    <scope>NUCLEOTIDE SEQUENCE</scope>
    <source>
        <strain evidence="2">PS9179</strain>
        <tissue evidence="2">Whole animal</tissue>
    </source>
</reference>
<keyword evidence="1" id="KW-0472">Membrane</keyword>
<evidence type="ECO:0000313" key="3">
    <source>
        <dbReference type="Proteomes" id="UP001175271"/>
    </source>
</evidence>
<dbReference type="EMBL" id="JAUCMV010000005">
    <property type="protein sequence ID" value="KAK0393980.1"/>
    <property type="molecule type" value="Genomic_DNA"/>
</dbReference>
<gene>
    <name evidence="2" type="ORF">QR680_000504</name>
</gene>
<dbReference type="AlphaFoldDB" id="A0AA39LEA4"/>
<keyword evidence="1" id="KW-0812">Transmembrane</keyword>
<keyword evidence="1" id="KW-1133">Transmembrane helix</keyword>
<evidence type="ECO:0000313" key="2">
    <source>
        <dbReference type="EMBL" id="KAK0393980.1"/>
    </source>
</evidence>
<keyword evidence="3" id="KW-1185">Reference proteome</keyword>
<accession>A0AA39LEA4</accession>
<feature type="transmembrane region" description="Helical" evidence="1">
    <location>
        <begin position="35"/>
        <end position="56"/>
    </location>
</feature>
<sequence>MSAMFPQHPFIKQPTPVDIPCPCDPFLLDYPYSPVMFQTLSTVFLTLSIIPLYSWLVRKPRVRLVVADHLRKPFDDKDPCFEIRCQGRKPRRKKKKAHKCRLQMAHQMPRTSSDTSDEVVVKVLTKNRELVLLSKRQAIALPHIWTYWKIARRKHQDTVYCPSIIAKNLRMVREVIDHIHSGADRDTSPPSHPDGYTLSELMHSFRRQVLTAPTACEALGLDHRHLLRVLQNCVLLPIVIMKFCLLRLFKSTPRVKLVVADHLLNPYGPRDPCFEIGAPIRERRKQKGWKKEERHQMKKSRGLKKGKEVHFIEGHMHKICCDHWRKVVLELLRMAPQASNGSNSKTPSVPYQLPNTSAVDDNDVIVKVEVKNGEVVEMPMKHLLKFPTLLKRWNVEKCKRNQIDKFYVVFKCVDASTLVDIRTLLDHLHSSRLDGRRLEKVRVAKPKKINNGETDVTRHATAMKLLGCNFQQLLRDAGCKGRI</sequence>
<dbReference type="Proteomes" id="UP001175271">
    <property type="component" value="Unassembled WGS sequence"/>
</dbReference>
<proteinExistence type="predicted"/>
<protein>
    <submittedName>
        <fullName evidence="2">Uncharacterized protein</fullName>
    </submittedName>
</protein>